<protein>
    <recommendedName>
        <fullName evidence="2">NfeD-like C-terminal domain-containing protein</fullName>
    </recommendedName>
</protein>
<evidence type="ECO:0000313" key="3">
    <source>
        <dbReference type="EMBL" id="ACM59806.1"/>
    </source>
</evidence>
<dbReference type="EMBL" id="CP001393">
    <property type="protein sequence ID" value="ACM59806.1"/>
    <property type="molecule type" value="Genomic_DNA"/>
</dbReference>
<evidence type="ECO:0000256" key="1">
    <source>
        <dbReference type="SAM" id="Phobius"/>
    </source>
</evidence>
<evidence type="ECO:0000313" key="4">
    <source>
        <dbReference type="Proteomes" id="UP000007723"/>
    </source>
</evidence>
<gene>
    <name evidence="3" type="ordered locus">Athe_0690</name>
</gene>
<keyword evidence="1" id="KW-0472">Membrane</keyword>
<accession>B9MQ14</accession>
<dbReference type="AlphaFoldDB" id="B9MQ14"/>
<proteinExistence type="predicted"/>
<feature type="transmembrane region" description="Helical" evidence="1">
    <location>
        <begin position="54"/>
        <end position="72"/>
    </location>
</feature>
<dbReference type="Gene3D" id="2.40.50.140">
    <property type="entry name" value="Nucleic acid-binding proteins"/>
    <property type="match status" value="1"/>
</dbReference>
<keyword evidence="1" id="KW-1133">Transmembrane helix</keyword>
<feature type="domain" description="NfeD-like C-terminal" evidence="2">
    <location>
        <begin position="94"/>
        <end position="147"/>
    </location>
</feature>
<dbReference type="HOGENOM" id="CLU_1773947_0_0_9"/>
<dbReference type="InterPro" id="IPR012340">
    <property type="entry name" value="NA-bd_OB-fold"/>
</dbReference>
<dbReference type="KEGG" id="ate:Athe_0690"/>
<reference evidence="4" key="1">
    <citation type="submission" date="2009-01" db="EMBL/GenBank/DDBJ databases">
        <title>Complete sequence of chromosome of Anaerocellum thermophilum DSM 6725.</title>
        <authorList>
            <person name="Lucas S."/>
            <person name="Copeland A."/>
            <person name="Lapidus A."/>
            <person name="Glavina del Rio T."/>
            <person name="Tice H."/>
            <person name="Bruce D."/>
            <person name="Goodwin L."/>
            <person name="Pitluck S."/>
            <person name="Sims D."/>
            <person name="Meincke L."/>
            <person name="Brettin T."/>
            <person name="Detter J.C."/>
            <person name="Han C."/>
            <person name="Larimer F."/>
            <person name="Land M."/>
            <person name="Hauser L."/>
            <person name="Kyrpides N."/>
            <person name="Ovchinnikova G."/>
            <person name="Kataeva I."/>
            <person name="Adams M.W.W."/>
        </authorList>
    </citation>
    <scope>NUCLEOTIDE SEQUENCE [LARGE SCALE GENOMIC DNA]</scope>
    <source>
        <strain evidence="4">ATCC BAA-1888 / DSM 6725 / Z-1320</strain>
    </source>
</reference>
<keyword evidence="1" id="KW-0812">Transmembrane</keyword>
<dbReference type="STRING" id="521460.Athe_0690"/>
<organism evidence="3 4">
    <name type="scientific">Caldicellulosiruptor bescii (strain ATCC BAA-1888 / DSM 6725 / KCTC 15123 / Z-1320)</name>
    <name type="common">Anaerocellum thermophilum</name>
    <dbReference type="NCBI Taxonomy" id="521460"/>
    <lineage>
        <taxon>Bacteria</taxon>
        <taxon>Bacillati</taxon>
        <taxon>Bacillota</taxon>
        <taxon>Bacillota incertae sedis</taxon>
        <taxon>Caldicellulosiruptorales</taxon>
        <taxon>Caldicellulosiruptoraceae</taxon>
        <taxon>Caldicellulosiruptor</taxon>
    </lineage>
</organism>
<dbReference type="SUPFAM" id="SSF141322">
    <property type="entry name" value="NfeD domain-like"/>
    <property type="match status" value="1"/>
</dbReference>
<dbReference type="eggNOG" id="COG1585">
    <property type="taxonomic scope" value="Bacteria"/>
</dbReference>
<feature type="transmembrane region" description="Helical" evidence="1">
    <location>
        <begin position="14"/>
        <end position="47"/>
    </location>
</feature>
<dbReference type="Pfam" id="PF01957">
    <property type="entry name" value="NfeD"/>
    <property type="match status" value="1"/>
</dbReference>
<evidence type="ECO:0000259" key="2">
    <source>
        <dbReference type="Pfam" id="PF01957"/>
    </source>
</evidence>
<name>B9MQ14_CALBD</name>
<dbReference type="Proteomes" id="UP000007723">
    <property type="component" value="Chromosome"/>
</dbReference>
<dbReference type="InterPro" id="IPR002810">
    <property type="entry name" value="NfeD-like_C"/>
</dbReference>
<sequence length="152" mass="17363">MKGGVLLNVGVYDFIWLGIALATLAADMFIGFVLFPIYISAFVVFILDLFINNIALEMGIFIVLAIIIFLIFKPKIKRFLQNMPKIENRSFVSVGDEFFVEEVSEDGYFGKIKKDGIFYNIYCQEKLQIGDKVRVTKVDGLKIFVEKIENKV</sequence>